<evidence type="ECO:0000313" key="3">
    <source>
        <dbReference type="Proteomes" id="UP000063964"/>
    </source>
</evidence>
<keyword evidence="1" id="KW-0812">Transmembrane</keyword>
<name>A0A0X8JRU8_9BACT</name>
<accession>A0A0X8JRU8</accession>
<dbReference type="EMBL" id="CP014230">
    <property type="protein sequence ID" value="AMD93373.1"/>
    <property type="molecule type" value="Genomic_DNA"/>
</dbReference>
<dbReference type="KEGG" id="doa:AXF15_09870"/>
<gene>
    <name evidence="2" type="ORF">AXF15_09870</name>
</gene>
<keyword evidence="1" id="KW-0472">Membrane</keyword>
<proteinExistence type="predicted"/>
<reference evidence="3" key="1">
    <citation type="submission" date="2016-02" db="EMBL/GenBank/DDBJ databases">
        <authorList>
            <person name="Holder M.E."/>
            <person name="Ajami N.J."/>
            <person name="Petrosino J.F."/>
        </authorList>
    </citation>
    <scope>NUCLEOTIDE SEQUENCE [LARGE SCALE GENOMIC DNA]</scope>
    <source>
        <strain evidence="3">DSM 12838</strain>
    </source>
</reference>
<organism evidence="2 3">
    <name type="scientific">Desulfomicrobium orale DSM 12838</name>
    <dbReference type="NCBI Taxonomy" id="888061"/>
    <lineage>
        <taxon>Bacteria</taxon>
        <taxon>Pseudomonadati</taxon>
        <taxon>Thermodesulfobacteriota</taxon>
        <taxon>Desulfovibrionia</taxon>
        <taxon>Desulfovibrionales</taxon>
        <taxon>Desulfomicrobiaceae</taxon>
        <taxon>Desulfomicrobium</taxon>
    </lineage>
</organism>
<evidence type="ECO:0000256" key="1">
    <source>
        <dbReference type="SAM" id="Phobius"/>
    </source>
</evidence>
<sequence>MDNLPDKTSRMPLPLRWILGFTIFCAIIMALFIFFFRGAGLAYIFYEILLLMGLFWVVCMYPFLIWAAVDFAKRTGRSGKRWGFGAAIGLYLLVFWDQIPTYVLHKYYCATEAGVWVYKTPEQWKAENPGVAETLTWKDLSDNYRDGKKIWYVFNERFHWIIMEKSNPIFPVRRRIETVEDVKTGEIVLKKVVVNSGYPGEMHPRKVFIGCERCDPDWKIFSKYLSEFQELGRNVK</sequence>
<dbReference type="Proteomes" id="UP000063964">
    <property type="component" value="Chromosome"/>
</dbReference>
<dbReference type="AlphaFoldDB" id="A0A0X8JRU8"/>
<protein>
    <submittedName>
        <fullName evidence="2">Uncharacterized protein</fullName>
    </submittedName>
</protein>
<feature type="transmembrane region" description="Helical" evidence="1">
    <location>
        <begin position="81"/>
        <end position="99"/>
    </location>
</feature>
<keyword evidence="1" id="KW-1133">Transmembrane helix</keyword>
<feature type="transmembrane region" description="Helical" evidence="1">
    <location>
        <begin position="43"/>
        <end position="69"/>
    </location>
</feature>
<dbReference type="STRING" id="888061.AXF15_09870"/>
<evidence type="ECO:0000313" key="2">
    <source>
        <dbReference type="EMBL" id="AMD93373.1"/>
    </source>
</evidence>
<keyword evidence="3" id="KW-1185">Reference proteome</keyword>
<feature type="transmembrane region" description="Helical" evidence="1">
    <location>
        <begin position="17"/>
        <end position="37"/>
    </location>
</feature>
<dbReference type="OrthoDB" id="5511222at2"/>
<dbReference type="RefSeq" id="WP_066606757.1">
    <property type="nucleotide sequence ID" value="NZ_CP014230.1"/>
</dbReference>